<keyword evidence="16" id="KW-1185">Reference proteome</keyword>
<evidence type="ECO:0000256" key="3">
    <source>
        <dbReference type="ARBA" id="ARBA00009347"/>
    </source>
</evidence>
<dbReference type="HOGENOM" id="CLU_018204_11_2_1"/>
<dbReference type="Gene3D" id="1.20.140.10">
    <property type="entry name" value="Butyryl-CoA Dehydrogenase, subunit A, domain 3"/>
    <property type="match status" value="2"/>
</dbReference>
<dbReference type="Gene3D" id="2.40.110.10">
    <property type="entry name" value="Butyryl-CoA Dehydrogenase, subunit A, domain 2"/>
    <property type="match status" value="1"/>
</dbReference>
<dbReference type="Pfam" id="PF02770">
    <property type="entry name" value="Acyl-CoA_dh_M"/>
    <property type="match status" value="1"/>
</dbReference>
<feature type="domain" description="Acyl-CoA oxidase/dehydrogenase middle" evidence="11">
    <location>
        <begin position="188"/>
        <end position="286"/>
    </location>
</feature>
<dbReference type="GO" id="GO:0005739">
    <property type="term" value="C:mitochondrion"/>
    <property type="evidence" value="ECO:0007669"/>
    <property type="project" value="UniProtKB-SubCell"/>
</dbReference>
<evidence type="ECO:0000259" key="11">
    <source>
        <dbReference type="Pfam" id="PF02770"/>
    </source>
</evidence>
<dbReference type="STRING" id="6412.T1FMN7"/>
<dbReference type="InParanoid" id="T1FMN7"/>
<keyword evidence="4 9" id="KW-0285">Flavoprotein</keyword>
<dbReference type="RefSeq" id="XP_009012026.1">
    <property type="nucleotide sequence ID" value="XM_009013778.1"/>
</dbReference>
<dbReference type="SUPFAM" id="SSF56645">
    <property type="entry name" value="Acyl-CoA dehydrogenase NM domain-like"/>
    <property type="match status" value="1"/>
</dbReference>
<keyword evidence="7 9" id="KW-0560">Oxidoreductase</keyword>
<accession>T1FMN7</accession>
<protein>
    <submittedName>
        <fullName evidence="14 15">Uncharacterized protein</fullName>
    </submittedName>
</protein>
<comment type="cofactor">
    <cofactor evidence="1 9">
        <name>FAD</name>
        <dbReference type="ChEBI" id="CHEBI:57692"/>
    </cofactor>
</comment>
<dbReference type="GO" id="GO:0003995">
    <property type="term" value="F:acyl-CoA dehydrogenase activity"/>
    <property type="evidence" value="ECO:0000318"/>
    <property type="project" value="GO_Central"/>
</dbReference>
<dbReference type="Gene3D" id="1.10.540.10">
    <property type="entry name" value="Acyl-CoA dehydrogenase/oxidase, N-terminal domain"/>
    <property type="match status" value="1"/>
</dbReference>
<dbReference type="AlphaFoldDB" id="T1FMN7"/>
<evidence type="ECO:0000256" key="7">
    <source>
        <dbReference type="ARBA" id="ARBA00023002"/>
    </source>
</evidence>
<dbReference type="SUPFAM" id="SSF47203">
    <property type="entry name" value="Acyl-CoA dehydrogenase C-terminal domain-like"/>
    <property type="match status" value="1"/>
</dbReference>
<dbReference type="OrthoDB" id="2588832at2759"/>
<dbReference type="Proteomes" id="UP000015101">
    <property type="component" value="Unassembled WGS sequence"/>
</dbReference>
<dbReference type="EMBL" id="KB095905">
    <property type="protein sequence ID" value="ESO10212.1"/>
    <property type="molecule type" value="Genomic_DNA"/>
</dbReference>
<dbReference type="InterPro" id="IPR013786">
    <property type="entry name" value="AcylCoA_DH/ox_N"/>
</dbReference>
<dbReference type="InterPro" id="IPR009100">
    <property type="entry name" value="AcylCoA_DH/oxidase_NM_dom_sf"/>
</dbReference>
<dbReference type="GO" id="GO:0006631">
    <property type="term" value="P:fatty acid metabolic process"/>
    <property type="evidence" value="ECO:0007669"/>
    <property type="project" value="UniProtKB-ARBA"/>
</dbReference>
<dbReference type="PANTHER" id="PTHR43884:SF9">
    <property type="entry name" value="COMPLEX I ASSEMBLY FACTOR ACAD9, MITOCHONDRIAL"/>
    <property type="match status" value="1"/>
</dbReference>
<dbReference type="InterPro" id="IPR049448">
    <property type="entry name" value="ACAD9/ACADV-like_C"/>
</dbReference>
<evidence type="ECO:0000256" key="9">
    <source>
        <dbReference type="RuleBase" id="RU362125"/>
    </source>
</evidence>
<keyword evidence="6" id="KW-0809">Transit peptide</keyword>
<dbReference type="Pfam" id="PF21343">
    <property type="entry name" value="ACAD9-ACADV_C"/>
    <property type="match status" value="1"/>
</dbReference>
<comment type="subcellular location">
    <subcellularLocation>
        <location evidence="2">Mitochondrion</location>
    </subcellularLocation>
</comment>
<evidence type="ECO:0000313" key="14">
    <source>
        <dbReference type="EMBL" id="ESO10212.1"/>
    </source>
</evidence>
<dbReference type="InterPro" id="IPR036250">
    <property type="entry name" value="AcylCo_DH-like_C"/>
</dbReference>
<dbReference type="EnsemblMetazoa" id="HelroT185321">
    <property type="protein sequence ID" value="HelroP185321"/>
    <property type="gene ID" value="HelroG185321"/>
</dbReference>
<evidence type="ECO:0000313" key="16">
    <source>
        <dbReference type="Proteomes" id="UP000015101"/>
    </source>
</evidence>
<dbReference type="GO" id="GO:0050660">
    <property type="term" value="F:flavin adenine dinucleotide binding"/>
    <property type="evidence" value="ECO:0007669"/>
    <property type="project" value="InterPro"/>
</dbReference>
<dbReference type="GeneID" id="20210086"/>
<dbReference type="Pfam" id="PF02771">
    <property type="entry name" value="Acyl-CoA_dh_N"/>
    <property type="match status" value="1"/>
</dbReference>
<reference evidence="15" key="3">
    <citation type="submission" date="2015-06" db="UniProtKB">
        <authorList>
            <consortium name="EnsemblMetazoa"/>
        </authorList>
    </citation>
    <scope>IDENTIFICATION</scope>
</reference>
<dbReference type="CTD" id="20210086"/>
<dbReference type="InterPro" id="IPR046373">
    <property type="entry name" value="Acyl-CoA_Oxase/DH_mid-dom_sf"/>
</dbReference>
<dbReference type="FunFam" id="1.20.140.10:FF:000019">
    <property type="entry name" value="Acyl-CoA dehydrogenase"/>
    <property type="match status" value="1"/>
</dbReference>
<dbReference type="KEGG" id="hro:HELRODRAFT_185321"/>
<evidence type="ECO:0000256" key="4">
    <source>
        <dbReference type="ARBA" id="ARBA00022630"/>
    </source>
</evidence>
<dbReference type="EMBL" id="AMQM01002893">
    <property type="status" value="NOT_ANNOTATED_CDS"/>
    <property type="molecule type" value="Genomic_DNA"/>
</dbReference>
<evidence type="ECO:0000259" key="13">
    <source>
        <dbReference type="Pfam" id="PF21343"/>
    </source>
</evidence>
<evidence type="ECO:0000259" key="12">
    <source>
        <dbReference type="Pfam" id="PF02771"/>
    </source>
</evidence>
<feature type="domain" description="ACAD9/ACADV-like C-terminal" evidence="13">
    <location>
        <begin position="503"/>
        <end position="621"/>
    </location>
</feature>
<keyword evidence="8" id="KW-0496">Mitochondrion</keyword>
<feature type="domain" description="Acyl-CoA dehydrogenase/oxidase N-terminal" evidence="12">
    <location>
        <begin position="79"/>
        <end position="184"/>
    </location>
</feature>
<dbReference type="InterPro" id="IPR037069">
    <property type="entry name" value="AcylCoA_DH/ox_N_sf"/>
</dbReference>
<evidence type="ECO:0000259" key="10">
    <source>
        <dbReference type="Pfam" id="PF00441"/>
    </source>
</evidence>
<organism evidence="15 16">
    <name type="scientific">Helobdella robusta</name>
    <name type="common">Californian leech</name>
    <dbReference type="NCBI Taxonomy" id="6412"/>
    <lineage>
        <taxon>Eukaryota</taxon>
        <taxon>Metazoa</taxon>
        <taxon>Spiralia</taxon>
        <taxon>Lophotrochozoa</taxon>
        <taxon>Annelida</taxon>
        <taxon>Clitellata</taxon>
        <taxon>Hirudinea</taxon>
        <taxon>Rhynchobdellida</taxon>
        <taxon>Glossiphoniidae</taxon>
        <taxon>Helobdella</taxon>
    </lineage>
</organism>
<gene>
    <name evidence="15" type="primary">20210086</name>
    <name evidence="14" type="ORF">HELRODRAFT_185321</name>
</gene>
<evidence type="ECO:0000256" key="6">
    <source>
        <dbReference type="ARBA" id="ARBA00022946"/>
    </source>
</evidence>
<reference evidence="14 16" key="2">
    <citation type="journal article" date="2013" name="Nature">
        <title>Insights into bilaterian evolution from three spiralian genomes.</title>
        <authorList>
            <person name="Simakov O."/>
            <person name="Marletaz F."/>
            <person name="Cho S.J."/>
            <person name="Edsinger-Gonzales E."/>
            <person name="Havlak P."/>
            <person name="Hellsten U."/>
            <person name="Kuo D.H."/>
            <person name="Larsson T."/>
            <person name="Lv J."/>
            <person name="Arendt D."/>
            <person name="Savage R."/>
            <person name="Osoegawa K."/>
            <person name="de Jong P."/>
            <person name="Grimwood J."/>
            <person name="Chapman J.A."/>
            <person name="Shapiro H."/>
            <person name="Aerts A."/>
            <person name="Otillar R.P."/>
            <person name="Terry A.Y."/>
            <person name="Boore J.L."/>
            <person name="Grigoriev I.V."/>
            <person name="Lindberg D.R."/>
            <person name="Seaver E.C."/>
            <person name="Weisblat D.A."/>
            <person name="Putnam N.H."/>
            <person name="Rokhsar D.S."/>
        </authorList>
    </citation>
    <scope>NUCLEOTIDE SEQUENCE</scope>
</reference>
<dbReference type="Pfam" id="PF00441">
    <property type="entry name" value="Acyl-CoA_dh_1"/>
    <property type="match status" value="1"/>
</dbReference>
<name>T1FMN7_HELRO</name>
<evidence type="ECO:0000313" key="15">
    <source>
        <dbReference type="EnsemblMetazoa" id="HelroP185321"/>
    </source>
</evidence>
<dbReference type="InterPro" id="IPR009075">
    <property type="entry name" value="AcylCo_DH/oxidase_C"/>
</dbReference>
<evidence type="ECO:0000256" key="2">
    <source>
        <dbReference type="ARBA" id="ARBA00004173"/>
    </source>
</evidence>
<feature type="domain" description="Acyl-CoA dehydrogenase/oxidase C-terminal" evidence="10">
    <location>
        <begin position="300"/>
        <end position="448"/>
    </location>
</feature>
<dbReference type="OMA" id="FCHEGHE"/>
<proteinExistence type="inferred from homology"/>
<dbReference type="InterPro" id="IPR006091">
    <property type="entry name" value="Acyl-CoA_Oxase/DH_mid-dom"/>
</dbReference>
<comment type="similarity">
    <text evidence="3 9">Belongs to the acyl-CoA dehydrogenase family.</text>
</comment>
<keyword evidence="5 9" id="KW-0274">FAD</keyword>
<evidence type="ECO:0000256" key="5">
    <source>
        <dbReference type="ARBA" id="ARBA00022827"/>
    </source>
</evidence>
<dbReference type="eggNOG" id="KOG0137">
    <property type="taxonomic scope" value="Eukaryota"/>
</dbReference>
<evidence type="ECO:0000256" key="1">
    <source>
        <dbReference type="ARBA" id="ARBA00001974"/>
    </source>
</evidence>
<dbReference type="PANTHER" id="PTHR43884">
    <property type="entry name" value="ACYL-COA DEHYDROGENASE"/>
    <property type="match status" value="1"/>
</dbReference>
<sequence length="632" mass="70534">MHGRHLFSKLRWKCSCGRVLLRSNHSSAKHDETTLSKTSYCEVSKVSKSRTNSPILKNLFVGHLDTNVLIFPEALTKRELETFNSKVIVPIEKSLEALDKENGKVNDFLDAVKQFGLFGQNVEESHGGRNFSSTEMLRLSELFALNEPISNILFNHNSLGMKCLSLFGTDAQKQNYLPKLTSGEGGIAFCVSELNCGSDLSMVDSTANLSEDGSHYLINGQKTWVQNATNADVFIVFAKTNVSAKQDKVEEKVTVFLVEREGVKVSEPYQTIGLKDVSVHTITLEDTKVPADNVLGEVGAGFQIAIQILYGDLFMKGSVYANILKGLSGQVASHCIKRKQFGKALKEFGLIQEKVGKMTCDTYAMESMSYMTAGILDHYLSPDVLCESAAVKIFSSEKLASGLQDMQQILASSSCTYDNPLSIARHIDNARMNTIANSTNEILRLYIALNCLQHAGLQMQETVRKMRSPLYNLGFVFKEGWDSMKTSGKNPALTLKLYQHVHPDLSVCAESLEVRVLKLKHLVTKYWTTYFNELQEQQMALKRFADIAIHAYAVISCLARATRSKAIGLQHADQEIMIARSVVLKYLKKIDDDIQNLDLGEHSNGDTELKKISEHVMKNGSYYPVHPLTRNW</sequence>
<evidence type="ECO:0000256" key="8">
    <source>
        <dbReference type="ARBA" id="ARBA00023128"/>
    </source>
</evidence>
<reference evidence="16" key="1">
    <citation type="submission" date="2012-12" db="EMBL/GenBank/DDBJ databases">
        <authorList>
            <person name="Hellsten U."/>
            <person name="Grimwood J."/>
            <person name="Chapman J.A."/>
            <person name="Shapiro H."/>
            <person name="Aerts A."/>
            <person name="Otillar R.P."/>
            <person name="Terry A.Y."/>
            <person name="Boore J.L."/>
            <person name="Simakov O."/>
            <person name="Marletaz F."/>
            <person name="Cho S.-J."/>
            <person name="Edsinger-Gonzales E."/>
            <person name="Havlak P."/>
            <person name="Kuo D.-H."/>
            <person name="Larsson T."/>
            <person name="Lv J."/>
            <person name="Arendt D."/>
            <person name="Savage R."/>
            <person name="Osoegawa K."/>
            <person name="de Jong P."/>
            <person name="Lindberg D.R."/>
            <person name="Seaver E.C."/>
            <person name="Weisblat D.A."/>
            <person name="Putnam N.H."/>
            <person name="Grigoriev I.V."/>
            <person name="Rokhsar D.S."/>
        </authorList>
    </citation>
    <scope>NUCLEOTIDE SEQUENCE</scope>
</reference>